<dbReference type="InterPro" id="IPR045113">
    <property type="entry name" value="Rpb7-like"/>
</dbReference>
<comment type="subcellular location">
    <subcellularLocation>
        <location evidence="1 5">Nucleus</location>
    </subcellularLocation>
</comment>
<name>A0ABR2JFX3_9PEZI</name>
<organism evidence="8 9">
    <name type="scientific">Apiospora arundinis</name>
    <dbReference type="NCBI Taxonomy" id="335852"/>
    <lineage>
        <taxon>Eukaryota</taxon>
        <taxon>Fungi</taxon>
        <taxon>Dikarya</taxon>
        <taxon>Ascomycota</taxon>
        <taxon>Pezizomycotina</taxon>
        <taxon>Sordariomycetes</taxon>
        <taxon>Xylariomycetidae</taxon>
        <taxon>Amphisphaeriales</taxon>
        <taxon>Apiosporaceae</taxon>
        <taxon>Apiospora</taxon>
    </lineage>
</organism>
<dbReference type="Gene3D" id="3.30.1490.120">
    <property type="entry name" value="RNA polymerase Rpb7-like, N-terminal domain"/>
    <property type="match status" value="1"/>
</dbReference>
<feature type="compositionally biased region" description="Basic residues" evidence="6">
    <location>
        <begin position="8"/>
        <end position="20"/>
    </location>
</feature>
<dbReference type="EMBL" id="JAPCWZ010000002">
    <property type="protein sequence ID" value="KAK8876792.1"/>
    <property type="molecule type" value="Genomic_DNA"/>
</dbReference>
<keyword evidence="9" id="KW-1185">Reference proteome</keyword>
<evidence type="ECO:0000313" key="8">
    <source>
        <dbReference type="EMBL" id="KAK8876792.1"/>
    </source>
</evidence>
<feature type="compositionally biased region" description="Acidic residues" evidence="6">
    <location>
        <begin position="47"/>
        <end position="63"/>
    </location>
</feature>
<dbReference type="Proteomes" id="UP001390339">
    <property type="component" value="Unassembled WGS sequence"/>
</dbReference>
<evidence type="ECO:0000256" key="1">
    <source>
        <dbReference type="ARBA" id="ARBA00004123"/>
    </source>
</evidence>
<keyword evidence="4 5" id="KW-0539">Nucleus</keyword>
<keyword evidence="2 5" id="KW-0240">DNA-directed RNA polymerase</keyword>
<evidence type="ECO:0000259" key="7">
    <source>
        <dbReference type="Pfam" id="PF17875"/>
    </source>
</evidence>
<dbReference type="PANTHER" id="PTHR12709:SF5">
    <property type="entry name" value="DNA-DIRECTED RNA POLYMERASE I SUBUNIT RPA43"/>
    <property type="match status" value="1"/>
</dbReference>
<sequence>MAADQVKTKTKREHKSKKRIREGQEDVEGAEVQRKHKRSKSEKPESVADEDEAVPAQQSEDEPEVPKKKRSKEEKDKKKKKKKDKHSKEDTPSEPSKPQDDAMDIDEPAGVSATGKLKQIPQKPFPFFKQTVSRYLPLFPAGMVEPVDGYAEQHLKPLLNRYVREFKGVLLGYRNVRLGEAPNKGSLTEASEMGEDADEALLETIDEYAAGFGWLTAEVDLFKPARGAPLEGVLNMATEGHLGVVCWGMFNAAIEASRLPKGWTWVSTLSNSRYKDFRLPTPEPTEEGQEEQEGEGAEAEGEGEGEGEAGAEKAKEGDDVTQLYSTGYWADENGQKVEGTVQFRIKNFDVGQSGEYGYLSIEGTMLDAEAEHKLVVEELERKRRRDLRGGPGGLWRKTRFLPDFSVTKFGADEEEEDQAKRAEVWKGSRPASVTAE</sequence>
<comment type="function">
    <text evidence="5">DNA-dependent RNA polymerase which catalyzes the transcription of DNA into RNA using the four ribonucleoside triphosphates as substrates.</text>
</comment>
<feature type="region of interest" description="Disordered" evidence="6">
    <location>
        <begin position="275"/>
        <end position="318"/>
    </location>
</feature>
<evidence type="ECO:0000256" key="4">
    <source>
        <dbReference type="ARBA" id="ARBA00023242"/>
    </source>
</evidence>
<accession>A0ABR2JFX3</accession>
<dbReference type="PANTHER" id="PTHR12709">
    <property type="entry name" value="DNA-DIRECTED RNA POLYMERASE II, III"/>
    <property type="match status" value="1"/>
</dbReference>
<comment type="caution">
    <text evidence="8">The sequence shown here is derived from an EMBL/GenBank/DDBJ whole genome shotgun (WGS) entry which is preliminary data.</text>
</comment>
<reference evidence="8 9" key="1">
    <citation type="journal article" date="2024" name="IMA Fungus">
        <title>Apiospora arundinis, a panoply of carbohydrate-active enzymes and secondary metabolites.</title>
        <authorList>
            <person name="Sorensen T."/>
            <person name="Petersen C."/>
            <person name="Muurmann A.T."/>
            <person name="Christiansen J.V."/>
            <person name="Brundto M.L."/>
            <person name="Overgaard C.K."/>
            <person name="Boysen A.T."/>
            <person name="Wollenberg R.D."/>
            <person name="Larsen T.O."/>
            <person name="Sorensen J.L."/>
            <person name="Nielsen K.L."/>
            <person name="Sondergaard T.E."/>
        </authorList>
    </citation>
    <scope>NUCLEOTIDE SEQUENCE [LARGE SCALE GENOMIC DNA]</scope>
    <source>
        <strain evidence="8 9">AAU 773</strain>
    </source>
</reference>
<dbReference type="Pfam" id="PF17875">
    <property type="entry name" value="RPA43_OB"/>
    <property type="match status" value="1"/>
</dbReference>
<evidence type="ECO:0000256" key="3">
    <source>
        <dbReference type="ARBA" id="ARBA00023163"/>
    </source>
</evidence>
<feature type="compositionally biased region" description="Acidic residues" evidence="6">
    <location>
        <begin position="284"/>
        <end position="309"/>
    </location>
</feature>
<evidence type="ECO:0000256" key="6">
    <source>
        <dbReference type="SAM" id="MobiDB-lite"/>
    </source>
</evidence>
<feature type="region of interest" description="Disordered" evidence="6">
    <location>
        <begin position="1"/>
        <end position="108"/>
    </location>
</feature>
<protein>
    <recommendedName>
        <fullName evidence="5">DNA-directed RNA polymerase subunit</fullName>
    </recommendedName>
</protein>
<evidence type="ECO:0000313" key="9">
    <source>
        <dbReference type="Proteomes" id="UP001390339"/>
    </source>
</evidence>
<proteinExistence type="predicted"/>
<evidence type="ECO:0000256" key="5">
    <source>
        <dbReference type="RuleBase" id="RU369086"/>
    </source>
</evidence>
<dbReference type="InterPro" id="IPR036898">
    <property type="entry name" value="RNA_pol_Rpb7-like_N_sf"/>
</dbReference>
<keyword evidence="3 5" id="KW-0804">Transcription</keyword>
<dbReference type="Gene3D" id="2.40.50.1060">
    <property type="match status" value="1"/>
</dbReference>
<dbReference type="InterPro" id="IPR041178">
    <property type="entry name" value="RPA43_OB"/>
</dbReference>
<feature type="region of interest" description="Disordered" evidence="6">
    <location>
        <begin position="411"/>
        <end position="436"/>
    </location>
</feature>
<feature type="domain" description="RPA43 OB" evidence="7">
    <location>
        <begin position="224"/>
        <end position="366"/>
    </location>
</feature>
<gene>
    <name evidence="8" type="ORF">PGQ11_001738</name>
</gene>
<evidence type="ECO:0000256" key="2">
    <source>
        <dbReference type="ARBA" id="ARBA00022478"/>
    </source>
</evidence>